<name>A0A1N5TAK7_9ARCH</name>
<evidence type="ECO:0000259" key="3">
    <source>
        <dbReference type="Pfam" id="PF00464"/>
    </source>
</evidence>
<feature type="domain" description="Serine hydroxymethyltransferase-like" evidence="3">
    <location>
        <begin position="8"/>
        <end position="303"/>
    </location>
</feature>
<dbReference type="PANTHER" id="PTHR11680">
    <property type="entry name" value="SERINE HYDROXYMETHYLTRANSFERASE"/>
    <property type="match status" value="1"/>
</dbReference>
<keyword evidence="2" id="KW-0663">Pyridoxal phosphate</keyword>
<dbReference type="GeneID" id="41587805"/>
<dbReference type="Pfam" id="PF00464">
    <property type="entry name" value="SHMT"/>
    <property type="match status" value="1"/>
</dbReference>
<dbReference type="STRING" id="1673428.CPM_0478"/>
<dbReference type="InterPro" id="IPR015424">
    <property type="entry name" value="PyrdxlP-dep_Trfase"/>
</dbReference>
<dbReference type="RefSeq" id="WP_021789940.1">
    <property type="nucleotide sequence ID" value="NZ_LT671858.1"/>
</dbReference>
<proteinExistence type="predicted"/>
<keyword evidence="4" id="KW-0489">Methyltransferase</keyword>
<reference evidence="6" key="2">
    <citation type="submission" date="2016-06" db="EMBL/GenBank/DDBJ databases">
        <authorList>
            <person name="Toshchakov V.S."/>
        </authorList>
    </citation>
    <scope>NUCLEOTIDE SEQUENCE [LARGE SCALE GENOMIC DNA]</scope>
    <source>
        <strain>PM4 (JCM 30641</strain>
        <strain evidence="6">\VKM B-2940)</strain>
    </source>
</reference>
<reference evidence="5" key="3">
    <citation type="submission" date="2016-06" db="EMBL/GenBank/DDBJ databases">
        <authorList>
            <person name="Olsen C.W."/>
            <person name="Carey S."/>
            <person name="Hinshaw L."/>
            <person name="Karasin A.I."/>
        </authorList>
    </citation>
    <scope>NUCLEOTIDE SEQUENCE [LARGE SCALE GENOMIC DNA]</scope>
    <source>
        <strain evidence="5">PM4</strain>
    </source>
</reference>
<evidence type="ECO:0000313" key="4">
    <source>
        <dbReference type="EMBL" id="SIM45038.1"/>
    </source>
</evidence>
<dbReference type="SUPFAM" id="SSF53383">
    <property type="entry name" value="PLP-dependent transferases"/>
    <property type="match status" value="1"/>
</dbReference>
<keyword evidence="4" id="KW-0808">Transferase</keyword>
<dbReference type="InterPro" id="IPR049943">
    <property type="entry name" value="Ser_HO-MeTrfase-like"/>
</dbReference>
<evidence type="ECO:0000313" key="6">
    <source>
        <dbReference type="Proteomes" id="UP000187822"/>
    </source>
</evidence>
<dbReference type="InterPro" id="IPR015421">
    <property type="entry name" value="PyrdxlP-dep_Trfase_major"/>
</dbReference>
<organism evidence="4 7">
    <name type="scientific">Cuniculiplasma divulgatum</name>
    <dbReference type="NCBI Taxonomy" id="1673428"/>
    <lineage>
        <taxon>Archaea</taxon>
        <taxon>Methanobacteriati</taxon>
        <taxon>Thermoplasmatota</taxon>
        <taxon>Thermoplasmata</taxon>
        <taxon>Thermoplasmatales</taxon>
        <taxon>Cuniculiplasmataceae</taxon>
        <taxon>Cuniculiplasma</taxon>
    </lineage>
</organism>
<evidence type="ECO:0000256" key="1">
    <source>
        <dbReference type="ARBA" id="ARBA00001933"/>
    </source>
</evidence>
<dbReference type="Gene3D" id="3.90.1150.10">
    <property type="entry name" value="Aspartate Aminotransferase, domain 1"/>
    <property type="match status" value="1"/>
</dbReference>
<dbReference type="PANTHER" id="PTHR11680:SF35">
    <property type="entry name" value="SERINE HYDROXYMETHYLTRANSFERASE 1"/>
    <property type="match status" value="1"/>
</dbReference>
<dbReference type="GO" id="GO:0005737">
    <property type="term" value="C:cytoplasm"/>
    <property type="evidence" value="ECO:0007669"/>
    <property type="project" value="TreeGrafter"/>
</dbReference>
<dbReference type="InterPro" id="IPR015422">
    <property type="entry name" value="PyrdxlP-dep_Trfase_small"/>
</dbReference>
<dbReference type="EMBL" id="LT671858">
    <property type="protein sequence ID" value="SIM45038.1"/>
    <property type="molecule type" value="Genomic_DNA"/>
</dbReference>
<dbReference type="AlphaFoldDB" id="A0A1N5TAK7"/>
<evidence type="ECO:0000313" key="7">
    <source>
        <dbReference type="Proteomes" id="UP000195607"/>
    </source>
</evidence>
<dbReference type="InterPro" id="IPR039429">
    <property type="entry name" value="SHMT-like_dom"/>
</dbReference>
<dbReference type="EMBL" id="LT719092">
    <property type="protein sequence ID" value="SJK84359.1"/>
    <property type="molecule type" value="Genomic_DNA"/>
</dbReference>
<dbReference type="GO" id="GO:0032259">
    <property type="term" value="P:methylation"/>
    <property type="evidence" value="ECO:0007669"/>
    <property type="project" value="UniProtKB-KW"/>
</dbReference>
<evidence type="ECO:0000256" key="2">
    <source>
        <dbReference type="ARBA" id="ARBA00022898"/>
    </source>
</evidence>
<dbReference type="OrthoDB" id="5821at2157"/>
<evidence type="ECO:0000313" key="5">
    <source>
        <dbReference type="EMBL" id="SJK84359.1"/>
    </source>
</evidence>
<dbReference type="GO" id="GO:0008168">
    <property type="term" value="F:methyltransferase activity"/>
    <property type="evidence" value="ECO:0007669"/>
    <property type="project" value="UniProtKB-KW"/>
</dbReference>
<comment type="cofactor">
    <cofactor evidence="1">
        <name>pyridoxal 5'-phosphate</name>
        <dbReference type="ChEBI" id="CHEBI:597326"/>
    </cofactor>
</comment>
<protein>
    <submittedName>
        <fullName evidence="4">Glycine hydroxymethyltransferase</fullName>
    </submittedName>
</protein>
<dbReference type="Gene3D" id="3.40.640.10">
    <property type="entry name" value="Type I PLP-dependent aspartate aminotransferase-like (Major domain)"/>
    <property type="match status" value="1"/>
</dbReference>
<reference evidence="4 7" key="1">
    <citation type="submission" date="2016-04" db="EMBL/GenBank/DDBJ databases">
        <authorList>
            <person name="Evans L.H."/>
            <person name="Alamgir A."/>
            <person name="Owens N."/>
            <person name="Weber N.D."/>
            <person name="Virtaneva K."/>
            <person name="Barbian K."/>
            <person name="Babar A."/>
            <person name="Rosenke K."/>
        </authorList>
    </citation>
    <scope>NUCLEOTIDE SEQUENCE [LARGE SCALE GENOMIC DNA]</scope>
    <source>
        <strain evidence="4">S5</strain>
        <strain evidence="7">S5(T) (JCM 30642 \VKM B-2941)</strain>
    </source>
</reference>
<accession>A0A1N5TAK7</accession>
<sequence>MGELMASIVEMVDNYGRYRRDVLNLQASENFLCSHVKMALGTDLGGRYSHVMPDGRNAYGGTEMIENIFNETERNIKTLYGSKFAEIRPLGGHIAAEISLLSTIQKNDTIMAISEENGGYTGYMENYLPNMLGFKTEFIPYSEEKQEIDYDSFEKKATEIKPKAVVLGQSFFVKHYDLGRIREICDKTGSKLLYDGSHVMGLVAGKKFQPDALKYSDILFGSTHKTFFGPQGGIVLTNNEELAEKINENVVWKTMDNYHPNRIAALGIAAQDLITFGESYAGWIVSNTYTLARTLNDSGIAVKYAPWYSESHQIILSKDNFQKYGDFKTISKRLENNRIIADTEGRLGTAEITRIGLTDMVTLGEVVSDAIKGKDVRSRITEVLRNSSIKFCR</sequence>
<dbReference type="GO" id="GO:0030170">
    <property type="term" value="F:pyridoxal phosphate binding"/>
    <property type="evidence" value="ECO:0007669"/>
    <property type="project" value="TreeGrafter"/>
</dbReference>
<gene>
    <name evidence="5" type="ORF">CPM_0478</name>
    <name evidence="4" type="ORF">CSP5_0506</name>
</gene>
<dbReference type="GO" id="GO:0046653">
    <property type="term" value="P:tetrahydrofolate metabolic process"/>
    <property type="evidence" value="ECO:0007669"/>
    <property type="project" value="TreeGrafter"/>
</dbReference>
<dbReference type="GO" id="GO:0004372">
    <property type="term" value="F:glycine hydroxymethyltransferase activity"/>
    <property type="evidence" value="ECO:0007669"/>
    <property type="project" value="TreeGrafter"/>
</dbReference>
<keyword evidence="6" id="KW-1185">Reference proteome</keyword>
<dbReference type="Proteomes" id="UP000195607">
    <property type="component" value="Chromosome I"/>
</dbReference>
<dbReference type="KEGG" id="cdiv:CPM_0478"/>
<dbReference type="GO" id="GO:0019264">
    <property type="term" value="P:glycine biosynthetic process from serine"/>
    <property type="evidence" value="ECO:0007669"/>
    <property type="project" value="TreeGrafter"/>
</dbReference>
<dbReference type="Proteomes" id="UP000187822">
    <property type="component" value="Chromosome I"/>
</dbReference>